<reference evidence="6" key="2">
    <citation type="submission" date="2025-08" db="UniProtKB">
        <authorList>
            <consortium name="Ensembl"/>
        </authorList>
    </citation>
    <scope>IDENTIFICATION</scope>
</reference>
<dbReference type="SUPFAM" id="SSF52540">
    <property type="entry name" value="P-loop containing nucleoside triphosphate hydrolases"/>
    <property type="match status" value="1"/>
</dbReference>
<feature type="transmembrane region" description="Helical" evidence="4">
    <location>
        <begin position="251"/>
        <end position="270"/>
    </location>
</feature>
<dbReference type="InterPro" id="IPR006703">
    <property type="entry name" value="G_AIG1"/>
</dbReference>
<feature type="domain" description="AIG1-type G" evidence="5">
    <location>
        <begin position="25"/>
        <end position="227"/>
    </location>
</feature>
<evidence type="ECO:0000256" key="3">
    <source>
        <dbReference type="ARBA" id="ARBA00023134"/>
    </source>
</evidence>
<dbReference type="Pfam" id="PF04548">
    <property type="entry name" value="AIG1"/>
    <property type="match status" value="1"/>
</dbReference>
<dbReference type="Ensembl" id="ENSPMRT00000023408.1">
    <property type="protein sequence ID" value="ENSPMRP00000022039.1"/>
    <property type="gene ID" value="ENSPMRG00000014335.1"/>
</dbReference>
<evidence type="ECO:0000313" key="6">
    <source>
        <dbReference type="Ensembl" id="ENSPMRP00000022039.1"/>
    </source>
</evidence>
<evidence type="ECO:0000259" key="5">
    <source>
        <dbReference type="PROSITE" id="PS51720"/>
    </source>
</evidence>
<comment type="similarity">
    <text evidence="1">Belongs to the TRAFAC class TrmE-Era-EngA-EngB-Septin-like GTPase superfamily. AIG1/Toc34/Toc159-like paraseptin GTPase family. IAN subfamily.</text>
</comment>
<keyword evidence="2" id="KW-0547">Nucleotide-binding</keyword>
<keyword evidence="4" id="KW-1133">Transmembrane helix</keyword>
<proteinExistence type="inferred from homology"/>
<dbReference type="PROSITE" id="PS51720">
    <property type="entry name" value="G_AIG1"/>
    <property type="match status" value="1"/>
</dbReference>
<evidence type="ECO:0000256" key="2">
    <source>
        <dbReference type="ARBA" id="ARBA00022741"/>
    </source>
</evidence>
<name>A0A670JEL2_PODMU</name>
<sequence length="285" mass="31547">MCNILGFGEVGGAWLGCHPDARLQEPRKMIVLVGKTGGGKSATGNTILGQKLFDSKLQARTTTLVCQRASCTWRGHPVSVIDTADILGTGDCDERLDQETKRCLDLSQPGPHALVFVTQVGRFTAEDEEAAQRVREMFGTEAMKHTILLFTRKEALEGDSLQDYVMQSDNEAVRKLVQECGGRFCAFNNRAALGEREDQVSELMEMVLEMVQGNEEPYLETPIMEAALGSYICRKRAKGEGKGKARKGVSYIKIFLVICVCGAGLYFFLYNRFSQYLPFSKAGDF</sequence>
<dbReference type="AlphaFoldDB" id="A0A670JEL2"/>
<keyword evidence="3" id="KW-0342">GTP-binding</keyword>
<keyword evidence="4" id="KW-0472">Membrane</keyword>
<protein>
    <recommendedName>
        <fullName evidence="5">AIG1-type G domain-containing protein</fullName>
    </recommendedName>
</protein>
<dbReference type="InterPro" id="IPR045058">
    <property type="entry name" value="GIMA/IAN/Toc"/>
</dbReference>
<dbReference type="Proteomes" id="UP000472272">
    <property type="component" value="Chromosome 12"/>
</dbReference>
<reference evidence="6" key="3">
    <citation type="submission" date="2025-09" db="UniProtKB">
        <authorList>
            <consortium name="Ensembl"/>
        </authorList>
    </citation>
    <scope>IDENTIFICATION</scope>
</reference>
<dbReference type="GO" id="GO:0005525">
    <property type="term" value="F:GTP binding"/>
    <property type="evidence" value="ECO:0007669"/>
    <property type="project" value="UniProtKB-KW"/>
</dbReference>
<dbReference type="PANTHER" id="PTHR10903:SF73">
    <property type="entry name" value="GTPASE IMAP FAMILY MEMBER 8"/>
    <property type="match status" value="1"/>
</dbReference>
<dbReference type="PANTHER" id="PTHR10903">
    <property type="entry name" value="GTPASE, IMAP FAMILY MEMBER-RELATED"/>
    <property type="match status" value="1"/>
</dbReference>
<keyword evidence="4" id="KW-0812">Transmembrane</keyword>
<dbReference type="CDD" id="cd01852">
    <property type="entry name" value="AIG1"/>
    <property type="match status" value="1"/>
</dbReference>
<dbReference type="Gene3D" id="3.40.50.300">
    <property type="entry name" value="P-loop containing nucleotide triphosphate hydrolases"/>
    <property type="match status" value="1"/>
</dbReference>
<dbReference type="InterPro" id="IPR027417">
    <property type="entry name" value="P-loop_NTPase"/>
</dbReference>
<evidence type="ECO:0000256" key="4">
    <source>
        <dbReference type="SAM" id="Phobius"/>
    </source>
</evidence>
<dbReference type="FunFam" id="3.40.50.300:FF:000366">
    <property type="entry name" value="GTPase, IMAP family member 2"/>
    <property type="match status" value="1"/>
</dbReference>
<organism evidence="6 7">
    <name type="scientific">Podarcis muralis</name>
    <name type="common">Wall lizard</name>
    <name type="synonym">Lacerta muralis</name>
    <dbReference type="NCBI Taxonomy" id="64176"/>
    <lineage>
        <taxon>Eukaryota</taxon>
        <taxon>Metazoa</taxon>
        <taxon>Chordata</taxon>
        <taxon>Craniata</taxon>
        <taxon>Vertebrata</taxon>
        <taxon>Euteleostomi</taxon>
        <taxon>Lepidosauria</taxon>
        <taxon>Squamata</taxon>
        <taxon>Bifurcata</taxon>
        <taxon>Unidentata</taxon>
        <taxon>Episquamata</taxon>
        <taxon>Laterata</taxon>
        <taxon>Lacertibaenia</taxon>
        <taxon>Lacertidae</taxon>
        <taxon>Podarcis</taxon>
    </lineage>
</organism>
<dbReference type="OMA" id="NEEPYLE"/>
<evidence type="ECO:0000313" key="7">
    <source>
        <dbReference type="Proteomes" id="UP000472272"/>
    </source>
</evidence>
<dbReference type="GeneTree" id="ENSGT00940000154844"/>
<accession>A0A670JEL2</accession>
<keyword evidence="7" id="KW-1185">Reference proteome</keyword>
<reference evidence="6 7" key="1">
    <citation type="journal article" date="2019" name="Proc. Natl. Acad. Sci. U.S.A.">
        <title>Regulatory changes in pterin and carotenoid genes underlie balanced color polymorphisms in the wall lizard.</title>
        <authorList>
            <person name="Andrade P."/>
            <person name="Pinho C."/>
            <person name="Perez I de Lanuza G."/>
            <person name="Afonso S."/>
            <person name="Brejcha J."/>
            <person name="Rubin C.J."/>
            <person name="Wallerman O."/>
            <person name="Pereira P."/>
            <person name="Sabatino S.J."/>
            <person name="Bellati A."/>
            <person name="Pellitteri-Rosa D."/>
            <person name="Bosakova Z."/>
            <person name="Bunikis I."/>
            <person name="Carretero M.A."/>
            <person name="Feiner N."/>
            <person name="Marsik P."/>
            <person name="Pauperio F."/>
            <person name="Salvi D."/>
            <person name="Soler L."/>
            <person name="While G.M."/>
            <person name="Uller T."/>
            <person name="Font E."/>
            <person name="Andersson L."/>
            <person name="Carneiro M."/>
        </authorList>
    </citation>
    <scope>NUCLEOTIDE SEQUENCE</scope>
</reference>
<evidence type="ECO:0000256" key="1">
    <source>
        <dbReference type="ARBA" id="ARBA00008535"/>
    </source>
</evidence>